<dbReference type="PANTHER" id="PTHR47969:SF21">
    <property type="entry name" value="KINESIN-LIKE PROTEIN"/>
    <property type="match status" value="1"/>
</dbReference>
<evidence type="ECO:0000256" key="8">
    <source>
        <dbReference type="ARBA" id="ARBA00023212"/>
    </source>
</evidence>
<feature type="coiled-coil region" evidence="10">
    <location>
        <begin position="124"/>
        <end position="162"/>
    </location>
</feature>
<comment type="similarity">
    <text evidence="9">Belongs to the TRAFAC class myosin-kinesin ATPase superfamily. Kinesin family.</text>
</comment>
<evidence type="ECO:0000313" key="12">
    <source>
        <dbReference type="EMBL" id="VEL34033.1"/>
    </source>
</evidence>
<reference evidence="12" key="1">
    <citation type="submission" date="2018-11" db="EMBL/GenBank/DDBJ databases">
        <authorList>
            <consortium name="Pathogen Informatics"/>
        </authorList>
    </citation>
    <scope>NUCLEOTIDE SEQUENCE</scope>
</reference>
<dbReference type="InterPro" id="IPR001752">
    <property type="entry name" value="Kinesin_motor_dom"/>
</dbReference>
<dbReference type="AlphaFoldDB" id="A0A3S5AWL5"/>
<dbReference type="GO" id="GO:0005874">
    <property type="term" value="C:microtubule"/>
    <property type="evidence" value="ECO:0007669"/>
    <property type="project" value="UniProtKB-KW"/>
</dbReference>
<dbReference type="InterPro" id="IPR027417">
    <property type="entry name" value="P-loop_NTPase"/>
</dbReference>
<gene>
    <name evidence="12" type="ORF">PXEA_LOCUS27473</name>
</gene>
<dbReference type="InterPro" id="IPR036961">
    <property type="entry name" value="Kinesin_motor_dom_sf"/>
</dbReference>
<evidence type="ECO:0000256" key="9">
    <source>
        <dbReference type="PROSITE-ProRule" id="PRU00283"/>
    </source>
</evidence>
<accession>A0A3S5AWL5</accession>
<sequence>MISDFFRINCFGPNFSLIDSLGGNTKTLMIACISPADNNYEESLSTLRYANRAKNIQNTPKINEDPKDALLRTYQEEIKRLHQLLEGKGEPNLSALVTDRIESDTRSHSVMERLKTHQRGDSEAEELAERVEADSSKMEQIIREKELLKQEYEKKLKEKEDLFVTEAADKEKLRSDIEQLHKFYKSRLSKLDAASTTKSGSDTAAIFMDYQRISLHFI</sequence>
<evidence type="ECO:0000256" key="6">
    <source>
        <dbReference type="ARBA" id="ARBA00023054"/>
    </source>
</evidence>
<dbReference type="GO" id="GO:0003777">
    <property type="term" value="F:microtubule motor activity"/>
    <property type="evidence" value="ECO:0007669"/>
    <property type="project" value="InterPro"/>
</dbReference>
<keyword evidence="13" id="KW-1185">Reference proteome</keyword>
<dbReference type="GO" id="GO:0008017">
    <property type="term" value="F:microtubule binding"/>
    <property type="evidence" value="ECO:0007669"/>
    <property type="project" value="InterPro"/>
</dbReference>
<comment type="caution">
    <text evidence="12">The sequence shown here is derived from an EMBL/GenBank/DDBJ whole genome shotgun (WGS) entry which is preliminary data.</text>
</comment>
<dbReference type="Gene3D" id="3.40.850.10">
    <property type="entry name" value="Kinesin motor domain"/>
    <property type="match status" value="1"/>
</dbReference>
<dbReference type="PANTHER" id="PTHR47969">
    <property type="entry name" value="CHROMOSOME-ASSOCIATED KINESIN KIF4A-RELATED"/>
    <property type="match status" value="1"/>
</dbReference>
<proteinExistence type="inferred from homology"/>
<keyword evidence="7" id="KW-0505">Motor protein</keyword>
<dbReference type="GO" id="GO:0005524">
    <property type="term" value="F:ATP binding"/>
    <property type="evidence" value="ECO:0007669"/>
    <property type="project" value="UniProtKB-KW"/>
</dbReference>
<name>A0A3S5AWL5_9PLAT</name>
<keyword evidence="2" id="KW-0963">Cytoplasm</keyword>
<dbReference type="PROSITE" id="PS50067">
    <property type="entry name" value="KINESIN_MOTOR_2"/>
    <property type="match status" value="1"/>
</dbReference>
<comment type="subcellular location">
    <subcellularLocation>
        <location evidence="1">Cytoplasm</location>
        <location evidence="1">Cytoskeleton</location>
    </subcellularLocation>
</comment>
<keyword evidence="8" id="KW-0206">Cytoskeleton</keyword>
<keyword evidence="4" id="KW-0547">Nucleotide-binding</keyword>
<keyword evidence="3" id="KW-0493">Microtubule</keyword>
<dbReference type="Proteomes" id="UP000784294">
    <property type="component" value="Unassembled WGS sequence"/>
</dbReference>
<evidence type="ECO:0000256" key="3">
    <source>
        <dbReference type="ARBA" id="ARBA00022701"/>
    </source>
</evidence>
<evidence type="ECO:0000256" key="5">
    <source>
        <dbReference type="ARBA" id="ARBA00022840"/>
    </source>
</evidence>
<dbReference type="Pfam" id="PF00225">
    <property type="entry name" value="Kinesin"/>
    <property type="match status" value="1"/>
</dbReference>
<organism evidence="12 13">
    <name type="scientific">Protopolystoma xenopodis</name>
    <dbReference type="NCBI Taxonomy" id="117903"/>
    <lineage>
        <taxon>Eukaryota</taxon>
        <taxon>Metazoa</taxon>
        <taxon>Spiralia</taxon>
        <taxon>Lophotrochozoa</taxon>
        <taxon>Platyhelminthes</taxon>
        <taxon>Monogenea</taxon>
        <taxon>Polyopisthocotylea</taxon>
        <taxon>Polystomatidea</taxon>
        <taxon>Polystomatidae</taxon>
        <taxon>Protopolystoma</taxon>
    </lineage>
</organism>
<dbReference type="EMBL" id="CAAALY010246866">
    <property type="protein sequence ID" value="VEL34033.1"/>
    <property type="molecule type" value="Genomic_DNA"/>
</dbReference>
<dbReference type="InterPro" id="IPR027640">
    <property type="entry name" value="Kinesin-like_fam"/>
</dbReference>
<feature type="domain" description="Kinesin motor" evidence="11">
    <location>
        <begin position="1"/>
        <end position="56"/>
    </location>
</feature>
<comment type="caution">
    <text evidence="9">Lacks conserved residue(s) required for the propagation of feature annotation.</text>
</comment>
<evidence type="ECO:0000259" key="11">
    <source>
        <dbReference type="PROSITE" id="PS50067"/>
    </source>
</evidence>
<evidence type="ECO:0000256" key="4">
    <source>
        <dbReference type="ARBA" id="ARBA00022741"/>
    </source>
</evidence>
<dbReference type="GO" id="GO:0007018">
    <property type="term" value="P:microtubule-based movement"/>
    <property type="evidence" value="ECO:0007669"/>
    <property type="project" value="InterPro"/>
</dbReference>
<protein>
    <recommendedName>
        <fullName evidence="11">Kinesin motor domain-containing protein</fullName>
    </recommendedName>
</protein>
<dbReference type="SUPFAM" id="SSF52540">
    <property type="entry name" value="P-loop containing nucleoside triphosphate hydrolases"/>
    <property type="match status" value="1"/>
</dbReference>
<evidence type="ECO:0000313" key="13">
    <source>
        <dbReference type="Proteomes" id="UP000784294"/>
    </source>
</evidence>
<keyword evidence="6 10" id="KW-0175">Coiled coil</keyword>
<dbReference type="OrthoDB" id="6255134at2759"/>
<evidence type="ECO:0000256" key="2">
    <source>
        <dbReference type="ARBA" id="ARBA00022490"/>
    </source>
</evidence>
<evidence type="ECO:0000256" key="10">
    <source>
        <dbReference type="SAM" id="Coils"/>
    </source>
</evidence>
<evidence type="ECO:0000256" key="1">
    <source>
        <dbReference type="ARBA" id="ARBA00004245"/>
    </source>
</evidence>
<keyword evidence="5" id="KW-0067">ATP-binding</keyword>
<evidence type="ECO:0000256" key="7">
    <source>
        <dbReference type="ARBA" id="ARBA00023175"/>
    </source>
</evidence>